<name>A0A2K8U889_9GAMM</name>
<dbReference type="InterPro" id="IPR002145">
    <property type="entry name" value="CopG"/>
</dbReference>
<dbReference type="GO" id="GO:0006355">
    <property type="term" value="P:regulation of DNA-templated transcription"/>
    <property type="evidence" value="ECO:0007669"/>
    <property type="project" value="InterPro"/>
</dbReference>
<organism evidence="2 3">
    <name type="scientific">Candidatus Thiodictyon syntrophicum</name>
    <dbReference type="NCBI Taxonomy" id="1166950"/>
    <lineage>
        <taxon>Bacteria</taxon>
        <taxon>Pseudomonadati</taxon>
        <taxon>Pseudomonadota</taxon>
        <taxon>Gammaproteobacteria</taxon>
        <taxon>Chromatiales</taxon>
        <taxon>Chromatiaceae</taxon>
        <taxon>Thiodictyon</taxon>
    </lineage>
</organism>
<keyword evidence="3" id="KW-1185">Reference proteome</keyword>
<sequence>MAVVALSIELPEELAAASLDVARGLGVSRSELIRRALEHEIAQARAAAERRTMAEDLRAMACDPVARRFAQDLDAALGEPLPPEREAWWKG</sequence>
<dbReference type="KEGG" id="tsy:THSYN_12865"/>
<proteinExistence type="predicted"/>
<dbReference type="InterPro" id="IPR013321">
    <property type="entry name" value="Arc_rbn_hlx_hlx"/>
</dbReference>
<accession>A0A2K8U889</accession>
<feature type="domain" description="Ribbon-helix-helix protein CopG" evidence="1">
    <location>
        <begin position="5"/>
        <end position="43"/>
    </location>
</feature>
<dbReference type="Gene3D" id="1.10.1220.10">
    <property type="entry name" value="Met repressor-like"/>
    <property type="match status" value="1"/>
</dbReference>
<gene>
    <name evidence="2" type="ORF">THSYN_12865</name>
</gene>
<evidence type="ECO:0000313" key="2">
    <source>
        <dbReference type="EMBL" id="AUB81765.1"/>
    </source>
</evidence>
<evidence type="ECO:0000259" key="1">
    <source>
        <dbReference type="Pfam" id="PF01402"/>
    </source>
</evidence>
<dbReference type="Pfam" id="PF01402">
    <property type="entry name" value="RHH_1"/>
    <property type="match status" value="1"/>
</dbReference>
<evidence type="ECO:0000313" key="3">
    <source>
        <dbReference type="Proteomes" id="UP000232638"/>
    </source>
</evidence>
<protein>
    <recommendedName>
        <fullName evidence="1">Ribbon-helix-helix protein CopG domain-containing protein</fullName>
    </recommendedName>
</protein>
<dbReference type="AlphaFoldDB" id="A0A2K8U889"/>
<reference evidence="2 3" key="1">
    <citation type="submission" date="2017-03" db="EMBL/GenBank/DDBJ databases">
        <title>Complete genome sequence of Candidatus 'Thiodictyon syntrophicum' sp. nov. strain Cad16T, a photolithoautotroph purple sulfur bacterium isolated from an alpine meromictic lake.</title>
        <authorList>
            <person name="Luedin S.M."/>
            <person name="Pothier J.F."/>
            <person name="Danza F."/>
            <person name="Storelli N."/>
            <person name="Wittwer M."/>
            <person name="Tonolla M."/>
        </authorList>
    </citation>
    <scope>NUCLEOTIDE SEQUENCE [LARGE SCALE GENOMIC DNA]</scope>
    <source>
        <strain evidence="2 3">Cad16T</strain>
    </source>
</reference>
<dbReference type="EMBL" id="CP020370">
    <property type="protein sequence ID" value="AUB81765.1"/>
    <property type="molecule type" value="Genomic_DNA"/>
</dbReference>
<dbReference type="Proteomes" id="UP000232638">
    <property type="component" value="Chromosome"/>
</dbReference>